<dbReference type="RefSeq" id="WP_190256099.1">
    <property type="nucleotide sequence ID" value="NZ_BMPI01000066.1"/>
</dbReference>
<evidence type="ECO:0000256" key="2">
    <source>
        <dbReference type="ARBA" id="ARBA00023015"/>
    </source>
</evidence>
<keyword evidence="8" id="KW-0240">DNA-directed RNA polymerase</keyword>
<name>A0A917UAI1_9ACTN</name>
<evidence type="ECO:0000256" key="4">
    <source>
        <dbReference type="ARBA" id="ARBA00023125"/>
    </source>
</evidence>
<dbReference type="GO" id="GO:0006352">
    <property type="term" value="P:DNA-templated transcription initiation"/>
    <property type="evidence" value="ECO:0007669"/>
    <property type="project" value="InterPro"/>
</dbReference>
<evidence type="ECO:0000256" key="5">
    <source>
        <dbReference type="ARBA" id="ARBA00023163"/>
    </source>
</evidence>
<evidence type="ECO:0000259" key="7">
    <source>
        <dbReference type="Pfam" id="PF04542"/>
    </source>
</evidence>
<reference evidence="8" key="1">
    <citation type="journal article" date="2014" name="Int. J. Syst. Evol. Microbiol.">
        <title>Complete genome sequence of Corynebacterium casei LMG S-19264T (=DSM 44701T), isolated from a smear-ripened cheese.</title>
        <authorList>
            <consortium name="US DOE Joint Genome Institute (JGI-PGF)"/>
            <person name="Walter F."/>
            <person name="Albersmeier A."/>
            <person name="Kalinowski J."/>
            <person name="Ruckert C."/>
        </authorList>
    </citation>
    <scope>NUCLEOTIDE SEQUENCE</scope>
    <source>
        <strain evidence="8">JCM 19831</strain>
    </source>
</reference>
<evidence type="ECO:0000256" key="3">
    <source>
        <dbReference type="ARBA" id="ARBA00023082"/>
    </source>
</evidence>
<dbReference type="GO" id="GO:0003677">
    <property type="term" value="F:DNA binding"/>
    <property type="evidence" value="ECO:0007669"/>
    <property type="project" value="UniProtKB-KW"/>
</dbReference>
<keyword evidence="9" id="KW-1185">Reference proteome</keyword>
<dbReference type="InterPro" id="IPR013325">
    <property type="entry name" value="RNA_pol_sigma_r2"/>
</dbReference>
<reference evidence="8" key="2">
    <citation type="submission" date="2020-09" db="EMBL/GenBank/DDBJ databases">
        <authorList>
            <person name="Sun Q."/>
            <person name="Ohkuma M."/>
        </authorList>
    </citation>
    <scope>NUCLEOTIDE SEQUENCE</scope>
    <source>
        <strain evidence="8">JCM 19831</strain>
    </source>
</reference>
<keyword evidence="2" id="KW-0805">Transcription regulation</keyword>
<dbReference type="GO" id="GO:0016987">
    <property type="term" value="F:sigma factor activity"/>
    <property type="evidence" value="ECO:0007669"/>
    <property type="project" value="UniProtKB-KW"/>
</dbReference>
<comment type="caution">
    <text evidence="8">The sequence shown here is derived from an EMBL/GenBank/DDBJ whole genome shotgun (WGS) entry which is preliminary data.</text>
</comment>
<proteinExistence type="inferred from homology"/>
<feature type="region of interest" description="Disordered" evidence="6">
    <location>
        <begin position="95"/>
        <end position="126"/>
    </location>
</feature>
<dbReference type="Gene3D" id="1.10.1740.10">
    <property type="match status" value="1"/>
</dbReference>
<feature type="domain" description="RNA polymerase sigma-70 region 2" evidence="7">
    <location>
        <begin position="34"/>
        <end position="92"/>
    </location>
</feature>
<organism evidence="8 9">
    <name type="scientific">Dactylosporangium sucinum</name>
    <dbReference type="NCBI Taxonomy" id="1424081"/>
    <lineage>
        <taxon>Bacteria</taxon>
        <taxon>Bacillati</taxon>
        <taxon>Actinomycetota</taxon>
        <taxon>Actinomycetes</taxon>
        <taxon>Micromonosporales</taxon>
        <taxon>Micromonosporaceae</taxon>
        <taxon>Dactylosporangium</taxon>
    </lineage>
</organism>
<dbReference type="Gene3D" id="1.10.10.10">
    <property type="entry name" value="Winged helix-like DNA-binding domain superfamily/Winged helix DNA-binding domain"/>
    <property type="match status" value="1"/>
</dbReference>
<evidence type="ECO:0000313" key="8">
    <source>
        <dbReference type="EMBL" id="GGM73430.1"/>
    </source>
</evidence>
<keyword evidence="5" id="KW-0804">Transcription</keyword>
<sequence>MTVPAADSATPWIDATDAFLAWRDDGDPDGLDRLVRLLTPPLWHIVRGYGLDRDAAEDTIQSTWLALVRGAGGIREPQAVWRWITLTARREAWRVAGQGRQEQPVELSTVDDLTPPAPGPEPDVLTGDEARRLWRHVATLPDRCRRLLRIIAFADRPGYATLAAELAMPVGAIGPTRGRCLEKLRRRLDDDPEWSTP</sequence>
<gene>
    <name evidence="8" type="primary">rpoE</name>
    <name evidence="8" type="ORF">GCM10007977_088770</name>
</gene>
<keyword evidence="3" id="KW-0731">Sigma factor</keyword>
<evidence type="ECO:0000256" key="6">
    <source>
        <dbReference type="SAM" id="MobiDB-lite"/>
    </source>
</evidence>
<dbReference type="AlphaFoldDB" id="A0A917UAI1"/>
<dbReference type="Proteomes" id="UP000642070">
    <property type="component" value="Unassembled WGS sequence"/>
</dbReference>
<comment type="similarity">
    <text evidence="1">Belongs to the sigma-70 factor family. ECF subfamily.</text>
</comment>
<keyword evidence="4" id="KW-0238">DNA-binding</keyword>
<dbReference type="EMBL" id="BMPI01000066">
    <property type="protein sequence ID" value="GGM73430.1"/>
    <property type="molecule type" value="Genomic_DNA"/>
</dbReference>
<dbReference type="InterPro" id="IPR036388">
    <property type="entry name" value="WH-like_DNA-bd_sf"/>
</dbReference>
<dbReference type="PANTHER" id="PTHR43133">
    <property type="entry name" value="RNA POLYMERASE ECF-TYPE SIGMA FACTO"/>
    <property type="match status" value="1"/>
</dbReference>
<dbReference type="SUPFAM" id="SSF88659">
    <property type="entry name" value="Sigma3 and sigma4 domains of RNA polymerase sigma factors"/>
    <property type="match status" value="1"/>
</dbReference>
<dbReference type="PANTHER" id="PTHR43133:SF8">
    <property type="entry name" value="RNA POLYMERASE SIGMA FACTOR HI_1459-RELATED"/>
    <property type="match status" value="1"/>
</dbReference>
<dbReference type="InterPro" id="IPR007627">
    <property type="entry name" value="RNA_pol_sigma70_r2"/>
</dbReference>
<protein>
    <submittedName>
        <fullName evidence="8">DNA-directed RNA polymerase sigma-70 factor</fullName>
    </submittedName>
</protein>
<accession>A0A917UAI1</accession>
<dbReference type="SUPFAM" id="SSF88946">
    <property type="entry name" value="Sigma2 domain of RNA polymerase sigma factors"/>
    <property type="match status" value="1"/>
</dbReference>
<dbReference type="Pfam" id="PF04542">
    <property type="entry name" value="Sigma70_r2"/>
    <property type="match status" value="1"/>
</dbReference>
<dbReference type="GO" id="GO:0000428">
    <property type="term" value="C:DNA-directed RNA polymerase complex"/>
    <property type="evidence" value="ECO:0007669"/>
    <property type="project" value="UniProtKB-KW"/>
</dbReference>
<evidence type="ECO:0000256" key="1">
    <source>
        <dbReference type="ARBA" id="ARBA00010641"/>
    </source>
</evidence>
<dbReference type="InterPro" id="IPR039425">
    <property type="entry name" value="RNA_pol_sigma-70-like"/>
</dbReference>
<dbReference type="InterPro" id="IPR013324">
    <property type="entry name" value="RNA_pol_sigma_r3/r4-like"/>
</dbReference>
<evidence type="ECO:0000313" key="9">
    <source>
        <dbReference type="Proteomes" id="UP000642070"/>
    </source>
</evidence>